<evidence type="ECO:0000256" key="1">
    <source>
        <dbReference type="SAM" id="Phobius"/>
    </source>
</evidence>
<keyword evidence="1" id="KW-0812">Transmembrane</keyword>
<sequence>MVDTFNIPAILVGSLLGLLICVLVGAVVYNICKRRKMFGDDKEPTRPKVFPVRFGGSLKPFSAGRHRLALTASTSLRDIRWALTC</sequence>
<gene>
    <name evidence="2" type="ORF">ElyMa_005273000</name>
</gene>
<dbReference type="Proteomes" id="UP000762676">
    <property type="component" value="Unassembled WGS sequence"/>
</dbReference>
<dbReference type="EMBL" id="BMAT01010524">
    <property type="protein sequence ID" value="GFS27475.1"/>
    <property type="molecule type" value="Genomic_DNA"/>
</dbReference>
<keyword evidence="1" id="KW-1133">Transmembrane helix</keyword>
<evidence type="ECO:0000313" key="3">
    <source>
        <dbReference type="Proteomes" id="UP000762676"/>
    </source>
</evidence>
<name>A0AAV4JYV7_9GAST</name>
<accession>A0AAV4JYV7</accession>
<proteinExistence type="predicted"/>
<keyword evidence="3" id="KW-1185">Reference proteome</keyword>
<keyword evidence="1" id="KW-0472">Membrane</keyword>
<protein>
    <submittedName>
        <fullName evidence="2">Uncharacterized protein</fullName>
    </submittedName>
</protein>
<organism evidence="2 3">
    <name type="scientific">Elysia marginata</name>
    <dbReference type="NCBI Taxonomy" id="1093978"/>
    <lineage>
        <taxon>Eukaryota</taxon>
        <taxon>Metazoa</taxon>
        <taxon>Spiralia</taxon>
        <taxon>Lophotrochozoa</taxon>
        <taxon>Mollusca</taxon>
        <taxon>Gastropoda</taxon>
        <taxon>Heterobranchia</taxon>
        <taxon>Euthyneura</taxon>
        <taxon>Panpulmonata</taxon>
        <taxon>Sacoglossa</taxon>
        <taxon>Placobranchoidea</taxon>
        <taxon>Plakobranchidae</taxon>
        <taxon>Elysia</taxon>
    </lineage>
</organism>
<feature type="transmembrane region" description="Helical" evidence="1">
    <location>
        <begin position="6"/>
        <end position="32"/>
    </location>
</feature>
<dbReference type="AlphaFoldDB" id="A0AAV4JYV7"/>
<reference evidence="2 3" key="1">
    <citation type="journal article" date="2021" name="Elife">
        <title>Chloroplast acquisition without the gene transfer in kleptoplastic sea slugs, Plakobranchus ocellatus.</title>
        <authorList>
            <person name="Maeda T."/>
            <person name="Takahashi S."/>
            <person name="Yoshida T."/>
            <person name="Shimamura S."/>
            <person name="Takaki Y."/>
            <person name="Nagai Y."/>
            <person name="Toyoda A."/>
            <person name="Suzuki Y."/>
            <person name="Arimoto A."/>
            <person name="Ishii H."/>
            <person name="Satoh N."/>
            <person name="Nishiyama T."/>
            <person name="Hasebe M."/>
            <person name="Maruyama T."/>
            <person name="Minagawa J."/>
            <person name="Obokata J."/>
            <person name="Shigenobu S."/>
        </authorList>
    </citation>
    <scope>NUCLEOTIDE SEQUENCE [LARGE SCALE GENOMIC DNA]</scope>
</reference>
<comment type="caution">
    <text evidence="2">The sequence shown here is derived from an EMBL/GenBank/DDBJ whole genome shotgun (WGS) entry which is preliminary data.</text>
</comment>
<evidence type="ECO:0000313" key="2">
    <source>
        <dbReference type="EMBL" id="GFS27475.1"/>
    </source>
</evidence>